<keyword evidence="3" id="KW-1185">Reference proteome</keyword>
<organism evidence="2 3">
    <name type="scientific">Roseibium algicola</name>
    <dbReference type="NCBI Taxonomy" id="2857014"/>
    <lineage>
        <taxon>Bacteria</taxon>
        <taxon>Pseudomonadati</taxon>
        <taxon>Pseudomonadota</taxon>
        <taxon>Alphaproteobacteria</taxon>
        <taxon>Hyphomicrobiales</taxon>
        <taxon>Stappiaceae</taxon>
        <taxon>Roseibium</taxon>
    </lineage>
</organism>
<dbReference type="Pfam" id="PF07506">
    <property type="entry name" value="RepB"/>
    <property type="match status" value="1"/>
</dbReference>
<dbReference type="RefSeq" id="WP_077292064.1">
    <property type="nucleotide sequence ID" value="NZ_CP019630.1"/>
</dbReference>
<feature type="domain" description="ParB-like N-terminal" evidence="1">
    <location>
        <begin position="18"/>
        <end position="105"/>
    </location>
</feature>
<name>A0ABN4WW99_9HYPH</name>
<dbReference type="InterPro" id="IPR011111">
    <property type="entry name" value="Plasmid_RepB"/>
</dbReference>
<dbReference type="EMBL" id="CP019630">
    <property type="protein sequence ID" value="AQQ05391.1"/>
    <property type="molecule type" value="Genomic_DNA"/>
</dbReference>
<gene>
    <name evidence="2" type="ORF">B0E33_18900</name>
</gene>
<reference evidence="2 3" key="1">
    <citation type="submission" date="2017-02" db="EMBL/GenBank/DDBJ databases">
        <authorList>
            <person name="Jeong S."/>
        </authorList>
    </citation>
    <scope>NUCLEOTIDE SEQUENCE [LARGE SCALE GENOMIC DNA]</scope>
    <source>
        <strain evidence="2 3">RMAR6-6</strain>
    </source>
</reference>
<dbReference type="InterPro" id="IPR036086">
    <property type="entry name" value="ParB/Sulfiredoxin_sf"/>
</dbReference>
<dbReference type="Gene3D" id="3.90.1530.10">
    <property type="entry name" value="Conserved hypothetical protein from pyrococcus furiosus pfu- 392566-001, ParB domain"/>
    <property type="match status" value="1"/>
</dbReference>
<dbReference type="Proteomes" id="UP000188174">
    <property type="component" value="Chromosome"/>
</dbReference>
<evidence type="ECO:0000313" key="2">
    <source>
        <dbReference type="EMBL" id="AQQ05391.1"/>
    </source>
</evidence>
<sequence>MSGRPVPFAFEKEPVTLSIPEITPLRIVSDRVKRSPKYAQIRASIFYSGLAEPPVVARDPGEEGKFLLLDGHIRLAVLQELGEEKVTCLIATDDEAYTYNKRVNRLAIIQEHKMILKAVEKGVSEEVLAKVLNVNIASIRTKRRLLEGICQEVVDLLKDKHVSINAFGELRKLKPLRQIEAAQLMVAMNKYSFTYAKSLVGATPSSQLVDAGKSKKVNGLSEEQIALMEQESAKLDREFHLLEGTYGEDHLDLVIATGYVRRLIENAHVVRHLARHFPELLAEFQKIVESDEAAKPTALREV</sequence>
<dbReference type="SUPFAM" id="SSF110849">
    <property type="entry name" value="ParB/Sulfiredoxin"/>
    <property type="match status" value="1"/>
</dbReference>
<evidence type="ECO:0000313" key="3">
    <source>
        <dbReference type="Proteomes" id="UP000188174"/>
    </source>
</evidence>
<accession>A0ABN4WW99</accession>
<evidence type="ECO:0000259" key="1">
    <source>
        <dbReference type="SMART" id="SM00470"/>
    </source>
</evidence>
<proteinExistence type="predicted"/>
<protein>
    <submittedName>
        <fullName evidence="2">Chromosome partitioning protein ParB</fullName>
    </submittedName>
</protein>
<dbReference type="SMART" id="SM00470">
    <property type="entry name" value="ParB"/>
    <property type="match status" value="1"/>
</dbReference>
<dbReference type="SUPFAM" id="SSF109709">
    <property type="entry name" value="KorB DNA-binding domain-like"/>
    <property type="match status" value="1"/>
</dbReference>
<dbReference type="InterPro" id="IPR003115">
    <property type="entry name" value="ParB_N"/>
</dbReference>